<name>A0ABQ5G1K6_9ASTR</name>
<reference evidence="1" key="1">
    <citation type="journal article" date="2022" name="Int. J. Mol. Sci.">
        <title>Draft Genome of Tanacetum Coccineum: Genomic Comparison of Closely Related Tanacetum-Family Plants.</title>
        <authorList>
            <person name="Yamashiro T."/>
            <person name="Shiraishi A."/>
            <person name="Nakayama K."/>
            <person name="Satake H."/>
        </authorList>
    </citation>
    <scope>NUCLEOTIDE SEQUENCE</scope>
</reference>
<protein>
    <recommendedName>
        <fullName evidence="3">Reverse transcriptase domain-containing protein</fullName>
    </recommendedName>
</protein>
<gene>
    <name evidence="1" type="ORF">Tco_1028775</name>
</gene>
<proteinExistence type="predicted"/>
<comment type="caution">
    <text evidence="1">The sequence shown here is derived from an EMBL/GenBank/DDBJ whole genome shotgun (WGS) entry which is preliminary data.</text>
</comment>
<feature type="non-terminal residue" evidence="1">
    <location>
        <position position="1"/>
    </location>
</feature>
<organism evidence="1 2">
    <name type="scientific">Tanacetum coccineum</name>
    <dbReference type="NCBI Taxonomy" id="301880"/>
    <lineage>
        <taxon>Eukaryota</taxon>
        <taxon>Viridiplantae</taxon>
        <taxon>Streptophyta</taxon>
        <taxon>Embryophyta</taxon>
        <taxon>Tracheophyta</taxon>
        <taxon>Spermatophyta</taxon>
        <taxon>Magnoliopsida</taxon>
        <taxon>eudicotyledons</taxon>
        <taxon>Gunneridae</taxon>
        <taxon>Pentapetalae</taxon>
        <taxon>asterids</taxon>
        <taxon>campanulids</taxon>
        <taxon>Asterales</taxon>
        <taxon>Asteraceae</taxon>
        <taxon>Asteroideae</taxon>
        <taxon>Anthemideae</taxon>
        <taxon>Anthemidinae</taxon>
        <taxon>Tanacetum</taxon>
    </lineage>
</organism>
<dbReference type="EMBL" id="BQNB010017993">
    <property type="protein sequence ID" value="GJT69489.1"/>
    <property type="molecule type" value="Genomic_DNA"/>
</dbReference>
<sequence length="74" mass="8737">LCVPNDQTLREKVMTEAHSSPFTIHPGSKLNNRGLVVVTALWIPMWQWDEISMDFFTWFAYYSEKDMMRFGGYD</sequence>
<evidence type="ECO:0000313" key="2">
    <source>
        <dbReference type="Proteomes" id="UP001151760"/>
    </source>
</evidence>
<reference evidence="1" key="2">
    <citation type="submission" date="2022-01" db="EMBL/GenBank/DDBJ databases">
        <authorList>
            <person name="Yamashiro T."/>
            <person name="Shiraishi A."/>
            <person name="Satake H."/>
            <person name="Nakayama K."/>
        </authorList>
    </citation>
    <scope>NUCLEOTIDE SEQUENCE</scope>
</reference>
<dbReference type="Proteomes" id="UP001151760">
    <property type="component" value="Unassembled WGS sequence"/>
</dbReference>
<keyword evidence="2" id="KW-1185">Reference proteome</keyword>
<accession>A0ABQ5G1K6</accession>
<evidence type="ECO:0000313" key="1">
    <source>
        <dbReference type="EMBL" id="GJT69489.1"/>
    </source>
</evidence>
<evidence type="ECO:0008006" key="3">
    <source>
        <dbReference type="Google" id="ProtNLM"/>
    </source>
</evidence>